<reference evidence="3" key="1">
    <citation type="journal article" date="2020" name="Cell">
        <title>Large-Scale Comparative Analyses of Tick Genomes Elucidate Their Genetic Diversity and Vector Capacities.</title>
        <authorList>
            <consortium name="Tick Genome and Microbiome Consortium (TIGMIC)"/>
            <person name="Jia N."/>
            <person name="Wang J."/>
            <person name="Shi W."/>
            <person name="Du L."/>
            <person name="Sun Y."/>
            <person name="Zhan W."/>
            <person name="Jiang J.F."/>
            <person name="Wang Q."/>
            <person name="Zhang B."/>
            <person name="Ji P."/>
            <person name="Bell-Sakyi L."/>
            <person name="Cui X.M."/>
            <person name="Yuan T.T."/>
            <person name="Jiang B.G."/>
            <person name="Yang W.F."/>
            <person name="Lam T.T."/>
            <person name="Chang Q.C."/>
            <person name="Ding S.J."/>
            <person name="Wang X.J."/>
            <person name="Zhu J.G."/>
            <person name="Ruan X.D."/>
            <person name="Zhao L."/>
            <person name="Wei J.T."/>
            <person name="Ye R.Z."/>
            <person name="Que T.C."/>
            <person name="Du C.H."/>
            <person name="Zhou Y.H."/>
            <person name="Cheng J.X."/>
            <person name="Dai P.F."/>
            <person name="Guo W.B."/>
            <person name="Han X.H."/>
            <person name="Huang E.J."/>
            <person name="Li L.F."/>
            <person name="Wei W."/>
            <person name="Gao Y.C."/>
            <person name="Liu J.Z."/>
            <person name="Shao H.Z."/>
            <person name="Wang X."/>
            <person name="Wang C.C."/>
            <person name="Yang T.C."/>
            <person name="Huo Q.B."/>
            <person name="Li W."/>
            <person name="Chen H.Y."/>
            <person name="Chen S.E."/>
            <person name="Zhou L.G."/>
            <person name="Ni X.B."/>
            <person name="Tian J.H."/>
            <person name="Sheng Y."/>
            <person name="Liu T."/>
            <person name="Pan Y.S."/>
            <person name="Xia L.Y."/>
            <person name="Li J."/>
            <person name="Zhao F."/>
            <person name="Cao W.C."/>
        </authorList>
    </citation>
    <scope>NUCLEOTIDE SEQUENCE</scope>
    <source>
        <strain evidence="3">Rsan-2018</strain>
    </source>
</reference>
<sequence length="125" mass="13959">MVPAPTRPCGQVLASKASFTNRNTESTIHEYLINSSTSFAIFLGDSTMPIAGAGAKKKRKQFSLQEKVDLFKEIDAGKKQIDLCRERGIAPSTLTTILKDREKVLKLHRESQLAPTRKRLRLGNF</sequence>
<dbReference type="GO" id="GO:0003677">
    <property type="term" value="F:DNA binding"/>
    <property type="evidence" value="ECO:0007669"/>
    <property type="project" value="InterPro"/>
</dbReference>
<accession>A0A9D4PPH4</accession>
<reference evidence="3" key="2">
    <citation type="submission" date="2021-09" db="EMBL/GenBank/DDBJ databases">
        <authorList>
            <person name="Jia N."/>
            <person name="Wang J."/>
            <person name="Shi W."/>
            <person name="Du L."/>
            <person name="Sun Y."/>
            <person name="Zhan W."/>
            <person name="Jiang J."/>
            <person name="Wang Q."/>
            <person name="Zhang B."/>
            <person name="Ji P."/>
            <person name="Sakyi L.B."/>
            <person name="Cui X."/>
            <person name="Yuan T."/>
            <person name="Jiang B."/>
            <person name="Yang W."/>
            <person name="Lam T.T.-Y."/>
            <person name="Chang Q."/>
            <person name="Ding S."/>
            <person name="Wang X."/>
            <person name="Zhu J."/>
            <person name="Ruan X."/>
            <person name="Zhao L."/>
            <person name="Wei J."/>
            <person name="Que T."/>
            <person name="Du C."/>
            <person name="Cheng J."/>
            <person name="Dai P."/>
            <person name="Han X."/>
            <person name="Huang E."/>
            <person name="Gao Y."/>
            <person name="Liu J."/>
            <person name="Shao H."/>
            <person name="Ye R."/>
            <person name="Li L."/>
            <person name="Wei W."/>
            <person name="Wang X."/>
            <person name="Wang C."/>
            <person name="Huo Q."/>
            <person name="Li W."/>
            <person name="Guo W."/>
            <person name="Chen H."/>
            <person name="Chen S."/>
            <person name="Zhou L."/>
            <person name="Zhou L."/>
            <person name="Ni X."/>
            <person name="Tian J."/>
            <person name="Zhou Y."/>
            <person name="Sheng Y."/>
            <person name="Liu T."/>
            <person name="Pan Y."/>
            <person name="Xia L."/>
            <person name="Li J."/>
            <person name="Zhao F."/>
            <person name="Cao W."/>
        </authorList>
    </citation>
    <scope>NUCLEOTIDE SEQUENCE</scope>
    <source>
        <strain evidence="3">Rsan-2018</strain>
        <tissue evidence="3">Larvae</tissue>
    </source>
</reference>
<dbReference type="InterPro" id="IPR009057">
    <property type="entry name" value="Homeodomain-like_sf"/>
</dbReference>
<organism evidence="3 4">
    <name type="scientific">Rhipicephalus sanguineus</name>
    <name type="common">Brown dog tick</name>
    <name type="synonym">Ixodes sanguineus</name>
    <dbReference type="NCBI Taxonomy" id="34632"/>
    <lineage>
        <taxon>Eukaryota</taxon>
        <taxon>Metazoa</taxon>
        <taxon>Ecdysozoa</taxon>
        <taxon>Arthropoda</taxon>
        <taxon>Chelicerata</taxon>
        <taxon>Arachnida</taxon>
        <taxon>Acari</taxon>
        <taxon>Parasitiformes</taxon>
        <taxon>Ixodida</taxon>
        <taxon>Ixodoidea</taxon>
        <taxon>Ixodidae</taxon>
        <taxon>Rhipicephalinae</taxon>
        <taxon>Rhipicephalus</taxon>
        <taxon>Rhipicephalus</taxon>
    </lineage>
</organism>
<dbReference type="Gene3D" id="1.10.10.60">
    <property type="entry name" value="Homeodomain-like"/>
    <property type="match status" value="1"/>
</dbReference>
<keyword evidence="4" id="KW-1185">Reference proteome</keyword>
<comment type="subcellular location">
    <subcellularLocation>
        <location evidence="1">Nucleus</location>
    </subcellularLocation>
</comment>
<evidence type="ECO:0000256" key="1">
    <source>
        <dbReference type="ARBA" id="ARBA00004123"/>
    </source>
</evidence>
<proteinExistence type="predicted"/>
<dbReference type="InterPro" id="IPR007889">
    <property type="entry name" value="HTH_Psq"/>
</dbReference>
<evidence type="ECO:0000259" key="2">
    <source>
        <dbReference type="Pfam" id="PF04218"/>
    </source>
</evidence>
<evidence type="ECO:0000313" key="3">
    <source>
        <dbReference type="EMBL" id="KAH7950921.1"/>
    </source>
</evidence>
<dbReference type="Pfam" id="PF04218">
    <property type="entry name" value="CENP-B_N"/>
    <property type="match status" value="1"/>
</dbReference>
<dbReference type="SUPFAM" id="SSF46689">
    <property type="entry name" value="Homeodomain-like"/>
    <property type="match status" value="1"/>
</dbReference>
<dbReference type="VEuPathDB" id="VectorBase:RSAN_048225"/>
<comment type="caution">
    <text evidence="3">The sequence shown here is derived from an EMBL/GenBank/DDBJ whole genome shotgun (WGS) entry which is preliminary data.</text>
</comment>
<feature type="domain" description="HTH psq-type" evidence="2">
    <location>
        <begin position="56"/>
        <end position="106"/>
    </location>
</feature>
<dbReference type="AlphaFoldDB" id="A0A9D4PPH4"/>
<dbReference type="GO" id="GO:0005634">
    <property type="term" value="C:nucleus"/>
    <property type="evidence" value="ECO:0007669"/>
    <property type="project" value="UniProtKB-SubCell"/>
</dbReference>
<dbReference type="EMBL" id="JABSTV010001251">
    <property type="protein sequence ID" value="KAH7950921.1"/>
    <property type="molecule type" value="Genomic_DNA"/>
</dbReference>
<name>A0A9D4PPH4_RHISA</name>
<evidence type="ECO:0000313" key="4">
    <source>
        <dbReference type="Proteomes" id="UP000821837"/>
    </source>
</evidence>
<dbReference type="Proteomes" id="UP000821837">
    <property type="component" value="Chromosome 5"/>
</dbReference>
<gene>
    <name evidence="3" type="ORF">HPB52_003129</name>
</gene>
<protein>
    <recommendedName>
        <fullName evidence="2">HTH psq-type domain-containing protein</fullName>
    </recommendedName>
</protein>